<dbReference type="OrthoDB" id="10379791at2759"/>
<dbReference type="EMBL" id="AZIL01000373">
    <property type="protein sequence ID" value="EWM27826.1"/>
    <property type="molecule type" value="Genomic_DNA"/>
</dbReference>
<organism evidence="2 3">
    <name type="scientific">Nannochloropsis gaditana</name>
    <dbReference type="NCBI Taxonomy" id="72520"/>
    <lineage>
        <taxon>Eukaryota</taxon>
        <taxon>Sar</taxon>
        <taxon>Stramenopiles</taxon>
        <taxon>Ochrophyta</taxon>
        <taxon>Eustigmatophyceae</taxon>
        <taxon>Eustigmatales</taxon>
        <taxon>Monodopsidaceae</taxon>
        <taxon>Nannochloropsis</taxon>
    </lineage>
</organism>
<proteinExistence type="predicted"/>
<feature type="compositionally biased region" description="Gly residues" evidence="1">
    <location>
        <begin position="359"/>
        <end position="375"/>
    </location>
</feature>
<keyword evidence="3" id="KW-1185">Reference proteome</keyword>
<dbReference type="AlphaFoldDB" id="W7U4G8"/>
<evidence type="ECO:0000313" key="2">
    <source>
        <dbReference type="EMBL" id="EWM27826.1"/>
    </source>
</evidence>
<accession>W7U4G8</accession>
<sequence length="384" mass="41226">MSHQPILPPLNDPAVAALKPVTQCYKDLLASLQVTCLLYTLQGHALRTSIEAQTIPIADVATLLESCSTLQDLISFASTSFPCRNADNKDGRCTNQTNESMTSASRMMGALSLRVAPSPHPSASFVHPTPRDDCQRPTCAHNSHAPLPTSISIGSLPDSVLINVISYLTGGARETTDPAGGHVSHAFHNLSHKEIRVQLGDIRAVALRWSVVGTADELWEPVVLALWPVTQSLSPSLLPSLSPSMCRSSLEGPSANGSASLGLYPSWRFHGTHSFHELCLRRGRAIVNPGLCLVTPQWSARYRLHFHIFEERHSIPLFSGEGPLVCQEWQNHHEHRTILRLGPGAAVVTTTFSASGCGGGVGGGDVEGDGSAGGRGGRRQRVER</sequence>
<feature type="region of interest" description="Disordered" evidence="1">
    <location>
        <begin position="359"/>
        <end position="384"/>
    </location>
</feature>
<dbReference type="Proteomes" id="UP000019335">
    <property type="component" value="Chromosome 6"/>
</dbReference>
<evidence type="ECO:0000256" key="1">
    <source>
        <dbReference type="SAM" id="MobiDB-lite"/>
    </source>
</evidence>
<gene>
    <name evidence="2" type="ORF">Naga_100074g3</name>
</gene>
<dbReference type="EMBL" id="AZIL01000373">
    <property type="protein sequence ID" value="EWM27827.1"/>
    <property type="molecule type" value="Genomic_DNA"/>
</dbReference>
<reference evidence="2 3" key="1">
    <citation type="journal article" date="2014" name="Mol. Plant">
        <title>Chromosome Scale Genome Assembly and Transcriptome Profiling of Nannochloropsis gaditana in Nitrogen Depletion.</title>
        <authorList>
            <person name="Corteggiani Carpinelli E."/>
            <person name="Telatin A."/>
            <person name="Vitulo N."/>
            <person name="Forcato C."/>
            <person name="D'Angelo M."/>
            <person name="Schiavon R."/>
            <person name="Vezzi A."/>
            <person name="Giacometti G.M."/>
            <person name="Morosinotto T."/>
            <person name="Valle G."/>
        </authorList>
    </citation>
    <scope>NUCLEOTIDE SEQUENCE [LARGE SCALE GENOMIC DNA]</scope>
    <source>
        <strain evidence="2 3">B-31</strain>
    </source>
</reference>
<evidence type="ECO:0000313" key="3">
    <source>
        <dbReference type="Proteomes" id="UP000019335"/>
    </source>
</evidence>
<comment type="caution">
    <text evidence="2">The sequence shown here is derived from an EMBL/GenBank/DDBJ whole genome shotgun (WGS) entry which is preliminary data.</text>
</comment>
<name>W7U4G8_9STRA</name>
<protein>
    <submittedName>
        <fullName evidence="2">Uncharacterized protein</fullName>
    </submittedName>
</protein>